<accession>A0A497F4C2</accession>
<proteinExistence type="inferred from homology"/>
<feature type="active site" evidence="4">
    <location>
        <position position="120"/>
    </location>
</feature>
<feature type="domain" description="tRNA intron endonuclease N-terminal" evidence="6">
    <location>
        <begin position="5"/>
        <end position="80"/>
    </location>
</feature>
<dbReference type="Gene3D" id="3.40.1350.10">
    <property type="match status" value="1"/>
</dbReference>
<dbReference type="SUPFAM" id="SSF55267">
    <property type="entry name" value="tRNA-intron endonuclease N-terminal domain-like"/>
    <property type="match status" value="1"/>
</dbReference>
<dbReference type="AlphaFoldDB" id="A0A497F4C2"/>
<evidence type="ECO:0000256" key="4">
    <source>
        <dbReference type="HAMAP-Rule" id="MF_01833"/>
    </source>
</evidence>
<dbReference type="GO" id="GO:0003676">
    <property type="term" value="F:nucleic acid binding"/>
    <property type="evidence" value="ECO:0007669"/>
    <property type="project" value="InterPro"/>
</dbReference>
<keyword evidence="1 4" id="KW-0819">tRNA processing</keyword>
<dbReference type="FunFam" id="3.40.1350.10:FF:000006">
    <property type="entry name" value="tRNA-splicing endonuclease"/>
    <property type="match status" value="1"/>
</dbReference>
<dbReference type="GO" id="GO:0000379">
    <property type="term" value="P:tRNA-type intron splice site recognition and cleavage"/>
    <property type="evidence" value="ECO:0007669"/>
    <property type="project" value="TreeGrafter"/>
</dbReference>
<evidence type="ECO:0000313" key="7">
    <source>
        <dbReference type="EMBL" id="RLE54395.1"/>
    </source>
</evidence>
<dbReference type="InterPro" id="IPR006678">
    <property type="entry name" value="tRNA_intron_Endonuc_N"/>
</dbReference>
<feature type="domain" description="tRNA intron endonuclease catalytic" evidence="5">
    <location>
        <begin position="90"/>
        <end position="175"/>
    </location>
</feature>
<dbReference type="InterPro" id="IPR011856">
    <property type="entry name" value="tRNA_endonuc-like_dom_sf"/>
</dbReference>
<evidence type="ECO:0000256" key="1">
    <source>
        <dbReference type="ARBA" id="ARBA00022694"/>
    </source>
</evidence>
<dbReference type="CDD" id="cd22363">
    <property type="entry name" value="tRNA-intron_lyase_C"/>
    <property type="match status" value="1"/>
</dbReference>
<comment type="catalytic activity">
    <reaction evidence="4">
        <text>pretRNA = a 3'-half-tRNA molecule with a 5'-OH end + a 5'-half-tRNA molecule with a 2',3'-cyclic phosphate end + an intron with a 2',3'-cyclic phosphate and a 5'-hydroxyl terminus.</text>
        <dbReference type="EC" id="4.6.1.16"/>
    </reaction>
</comment>
<dbReference type="SUPFAM" id="SSF53032">
    <property type="entry name" value="tRNA-intron endonuclease catalytic domain-like"/>
    <property type="match status" value="1"/>
</dbReference>
<evidence type="ECO:0000259" key="5">
    <source>
        <dbReference type="Pfam" id="PF01974"/>
    </source>
</evidence>
<feature type="active site" evidence="4">
    <location>
        <position position="159"/>
    </location>
</feature>
<organism evidence="7 8">
    <name type="scientific">Thermoproteota archaeon</name>
    <dbReference type="NCBI Taxonomy" id="2056631"/>
    <lineage>
        <taxon>Archaea</taxon>
        <taxon>Thermoproteota</taxon>
    </lineage>
</organism>
<gene>
    <name evidence="4 7" type="primary">endA</name>
    <name evidence="7" type="ORF">DRJ26_01990</name>
</gene>
<dbReference type="HAMAP" id="MF_01833">
    <property type="entry name" value="EndA_short"/>
    <property type="match status" value="1"/>
</dbReference>
<dbReference type="GO" id="GO:0000213">
    <property type="term" value="F:tRNA-intron lyase activity"/>
    <property type="evidence" value="ECO:0007669"/>
    <property type="project" value="UniProtKB-UniRule"/>
</dbReference>
<protein>
    <recommendedName>
        <fullName evidence="4">tRNA-splicing endonuclease</fullName>
        <ecNumber evidence="4">4.6.1.16</ecNumber>
    </recommendedName>
    <alternativeName>
        <fullName evidence="4">tRNA-intron endonuclease</fullName>
    </alternativeName>
</protein>
<dbReference type="PANTHER" id="PTHR13070">
    <property type="entry name" value="TRNA-SPLICING ENDONUCLEASE SUBUNIT SEN34-RELATED"/>
    <property type="match status" value="1"/>
</dbReference>
<comment type="similarity">
    <text evidence="4">Belongs to the tRNA-intron endonuclease family. Archaeal short subfamily.</text>
</comment>
<keyword evidence="2 4" id="KW-0456">Lyase</keyword>
<evidence type="ECO:0000313" key="8">
    <source>
        <dbReference type="Proteomes" id="UP000269499"/>
    </source>
</evidence>
<dbReference type="InterPro" id="IPR006676">
    <property type="entry name" value="tRNA_splic"/>
</dbReference>
<dbReference type="PANTHER" id="PTHR13070:SF0">
    <property type="entry name" value="TRNA-SPLICING ENDONUCLEASE SUBUNIT SEN34"/>
    <property type="match status" value="1"/>
</dbReference>
<comment type="subunit">
    <text evidence="4">Homotetramer; although the tetramer contains four active sites, only two participate in the cleavage. Therefore, it should be considered as a dimer of dimers.</text>
</comment>
<dbReference type="InterPro" id="IPR016442">
    <property type="entry name" value="tRNA_splic_arch_short"/>
</dbReference>
<comment type="caution">
    <text evidence="7">The sequence shown here is derived from an EMBL/GenBank/DDBJ whole genome shotgun (WGS) entry which is preliminary data.</text>
</comment>
<dbReference type="InterPro" id="IPR006677">
    <property type="entry name" value="tRNA_intron_Endonuc_cat-like"/>
</dbReference>
<comment type="function">
    <text evidence="3 4">Endonuclease that removes tRNA introns. Cleaves pre-tRNA at the 5'- and 3'-splice sites to release the intron. The products are an intron and two tRNA half-molecules bearing 2',3' cyclic phosphate and 5'-OH termini. Recognizes a pseudosymmetric substrate in which 2 bulged loops of 3 bases are separated by a stem of 4 bp.</text>
</comment>
<evidence type="ECO:0000256" key="2">
    <source>
        <dbReference type="ARBA" id="ARBA00023239"/>
    </source>
</evidence>
<dbReference type="Pfam" id="PF02778">
    <property type="entry name" value="tRNA_int_endo_N"/>
    <property type="match status" value="1"/>
</dbReference>
<feature type="active site" evidence="4">
    <location>
        <position position="128"/>
    </location>
</feature>
<sequence>MKVVTAVLIDARIIVWDIEDSRLLYREGFYGKPVGVRKPKDATFDSPLELSLLEALYLLEKGRIKVVDVNGLEVSREELLKIARENYSLFDDVYRVYRDLREKGFVVRPGMKFGADFAVYEFGPGIDHAPFLVDVLPMNSMLDPIEIVRAGRLSHSVRKRFIIAVTNPETKEVSYYMFKWFKA</sequence>
<dbReference type="EMBL" id="QMRA01000027">
    <property type="protein sequence ID" value="RLE54395.1"/>
    <property type="molecule type" value="Genomic_DNA"/>
</dbReference>
<dbReference type="Gene3D" id="3.40.1170.20">
    <property type="entry name" value="tRNA intron endonuclease, N-terminal domain"/>
    <property type="match status" value="1"/>
</dbReference>
<dbReference type="PIRSF" id="PIRSF005285">
    <property type="entry name" value="tRNA_splic_archaea"/>
    <property type="match status" value="1"/>
</dbReference>
<reference evidence="7 8" key="1">
    <citation type="submission" date="2018-06" db="EMBL/GenBank/DDBJ databases">
        <title>Extensive metabolic versatility and redundancy in microbially diverse, dynamic hydrothermal sediments.</title>
        <authorList>
            <person name="Dombrowski N."/>
            <person name="Teske A."/>
            <person name="Baker B.J."/>
        </authorList>
    </citation>
    <scope>NUCLEOTIDE SEQUENCE [LARGE SCALE GENOMIC DNA]</scope>
    <source>
        <strain evidence="7">B20_G2</strain>
    </source>
</reference>
<dbReference type="Proteomes" id="UP000269499">
    <property type="component" value="Unassembled WGS sequence"/>
</dbReference>
<evidence type="ECO:0000259" key="6">
    <source>
        <dbReference type="Pfam" id="PF02778"/>
    </source>
</evidence>
<dbReference type="EC" id="4.6.1.16" evidence="4"/>
<name>A0A497F4C2_9CREN</name>
<dbReference type="NCBIfam" id="TIGR00324">
    <property type="entry name" value="endA"/>
    <property type="match status" value="1"/>
</dbReference>
<dbReference type="InterPro" id="IPR036167">
    <property type="entry name" value="tRNA_intron_Endo_cat-like_sf"/>
</dbReference>
<dbReference type="InterPro" id="IPR036740">
    <property type="entry name" value="tRNA_intron_Endonuc_N_sf"/>
</dbReference>
<dbReference type="Pfam" id="PF01974">
    <property type="entry name" value="tRNA_int_endo"/>
    <property type="match status" value="1"/>
</dbReference>
<evidence type="ECO:0000256" key="3">
    <source>
        <dbReference type="ARBA" id="ARBA00024798"/>
    </source>
</evidence>